<dbReference type="InterPro" id="IPR000792">
    <property type="entry name" value="Tscrpt_reg_LuxR_C"/>
</dbReference>
<keyword evidence="1" id="KW-0805">Transcription regulation</keyword>
<evidence type="ECO:0000256" key="1">
    <source>
        <dbReference type="ARBA" id="ARBA00023015"/>
    </source>
</evidence>
<dbReference type="CDD" id="cd06170">
    <property type="entry name" value="LuxR_C_like"/>
    <property type="match status" value="1"/>
</dbReference>
<keyword evidence="3" id="KW-0804">Transcription</keyword>
<dbReference type="PANTHER" id="PTHR44688:SF16">
    <property type="entry name" value="DNA-BINDING TRANSCRIPTIONAL ACTIVATOR DEVR_DOSR"/>
    <property type="match status" value="1"/>
</dbReference>
<feature type="domain" description="HTH luxR-type" evidence="4">
    <location>
        <begin position="853"/>
        <end position="918"/>
    </location>
</feature>
<dbReference type="Gene3D" id="3.40.50.300">
    <property type="entry name" value="P-loop containing nucleotide triphosphate hydrolases"/>
    <property type="match status" value="1"/>
</dbReference>
<dbReference type="PROSITE" id="PS00622">
    <property type="entry name" value="HTH_LUXR_1"/>
    <property type="match status" value="1"/>
</dbReference>
<gene>
    <name evidence="5" type="ORF">GCM10010170_056790</name>
</gene>
<dbReference type="InterPro" id="IPR016032">
    <property type="entry name" value="Sig_transdc_resp-reg_C-effctor"/>
</dbReference>
<evidence type="ECO:0000256" key="2">
    <source>
        <dbReference type="ARBA" id="ARBA00023125"/>
    </source>
</evidence>
<dbReference type="Pfam" id="PF13191">
    <property type="entry name" value="AAA_16"/>
    <property type="match status" value="1"/>
</dbReference>
<protein>
    <submittedName>
        <fullName evidence="5">LuxR family transcriptional regulator</fullName>
    </submittedName>
</protein>
<dbReference type="InterPro" id="IPR041664">
    <property type="entry name" value="AAA_16"/>
</dbReference>
<reference evidence="6" key="1">
    <citation type="journal article" date="2019" name="Int. J. Syst. Evol. Microbiol.">
        <title>The Global Catalogue of Microorganisms (GCM) 10K type strain sequencing project: providing services to taxonomists for standard genome sequencing and annotation.</title>
        <authorList>
            <consortium name="The Broad Institute Genomics Platform"/>
            <consortium name="The Broad Institute Genome Sequencing Center for Infectious Disease"/>
            <person name="Wu L."/>
            <person name="Ma J."/>
        </authorList>
    </citation>
    <scope>NUCLEOTIDE SEQUENCE [LARGE SCALE GENOMIC DNA]</scope>
    <source>
        <strain evidence="6">JCM 3272</strain>
    </source>
</reference>
<dbReference type="Gene3D" id="1.10.10.10">
    <property type="entry name" value="Winged helix-like DNA-binding domain superfamily/Winged helix DNA-binding domain"/>
    <property type="match status" value="1"/>
</dbReference>
<evidence type="ECO:0000313" key="5">
    <source>
        <dbReference type="EMBL" id="GAA2361433.1"/>
    </source>
</evidence>
<keyword evidence="2" id="KW-0238">DNA-binding</keyword>
<dbReference type="Proteomes" id="UP001501444">
    <property type="component" value="Unassembled WGS sequence"/>
</dbReference>
<evidence type="ECO:0000259" key="4">
    <source>
        <dbReference type="PROSITE" id="PS50043"/>
    </source>
</evidence>
<dbReference type="SMART" id="SM00421">
    <property type="entry name" value="HTH_LUXR"/>
    <property type="match status" value="1"/>
</dbReference>
<comment type="caution">
    <text evidence="5">The sequence shown here is derived from an EMBL/GenBank/DDBJ whole genome shotgun (WGS) entry which is preliminary data.</text>
</comment>
<evidence type="ECO:0000313" key="6">
    <source>
        <dbReference type="Proteomes" id="UP001501444"/>
    </source>
</evidence>
<dbReference type="PRINTS" id="PR00038">
    <property type="entry name" value="HTHLUXR"/>
</dbReference>
<dbReference type="SUPFAM" id="SSF46894">
    <property type="entry name" value="C-terminal effector domain of the bipartite response regulators"/>
    <property type="match status" value="1"/>
</dbReference>
<accession>A0ABP5TTP4</accession>
<evidence type="ECO:0000256" key="3">
    <source>
        <dbReference type="ARBA" id="ARBA00023163"/>
    </source>
</evidence>
<dbReference type="PROSITE" id="PS50043">
    <property type="entry name" value="HTH_LUXR_2"/>
    <property type="match status" value="1"/>
</dbReference>
<organism evidence="5 6">
    <name type="scientific">Dactylosporangium salmoneum</name>
    <dbReference type="NCBI Taxonomy" id="53361"/>
    <lineage>
        <taxon>Bacteria</taxon>
        <taxon>Bacillati</taxon>
        <taxon>Actinomycetota</taxon>
        <taxon>Actinomycetes</taxon>
        <taxon>Micromonosporales</taxon>
        <taxon>Micromonosporaceae</taxon>
        <taxon>Dactylosporangium</taxon>
    </lineage>
</organism>
<dbReference type="SUPFAM" id="SSF52540">
    <property type="entry name" value="P-loop containing nucleoside triphosphate hydrolases"/>
    <property type="match status" value="1"/>
</dbReference>
<dbReference type="InterPro" id="IPR036388">
    <property type="entry name" value="WH-like_DNA-bd_sf"/>
</dbReference>
<dbReference type="InterPro" id="IPR027417">
    <property type="entry name" value="P-loop_NTPase"/>
</dbReference>
<proteinExistence type="predicted"/>
<dbReference type="PANTHER" id="PTHR44688">
    <property type="entry name" value="DNA-BINDING TRANSCRIPTIONAL ACTIVATOR DEVR_DOSR"/>
    <property type="match status" value="1"/>
</dbReference>
<dbReference type="Pfam" id="PF00196">
    <property type="entry name" value="GerE"/>
    <property type="match status" value="1"/>
</dbReference>
<sequence length="918" mass="99608">MAGVAARAAGVRPVLFGREAELAELAALFAGAEPAGAAVVVSGDPGIGKSALLEAARDLGRAAGFQTLSTVGVEAEAQLPYSGLHQLLRPLVGFADRLPVRLRDALASALGSGGETAPEPFLVSLAVLNLLAEAASEQPLAVLADDVQWLDPQTHDTLAFLARRVAMDPIVVVGVVRRGYPGPFAAAGLPEIEVGRLSDEASELLLSAQSSELDGWRRRRVLREADGNPLALIELPKAWHAAYAQDNLPPDRLPVTSRLERSFAHRMAGLRTEARDALLVAATNDGDDLPEILAAAGVLSGRPVTLEVFDAVVRAGLLHVDEARVRFRHPLVRSAVLQAESTHRRMAANAALADVLTHEPYRRAWHRAQSTVGPDDEIANELVESASFSVSRGAVITTIRCLERSAALTTDPAERGHRLLLAAEHAFGLGRADLVDRLVRAASAYPLSDLDRGRTQWLREIFHDGVPGDAGRVLTLCRIADDAVRGNDPDLALNLLHGAALRCWWSETGPQPRAAVAAAVRRVPGMQDDPRFVCTLAVAEPVLEAAAVHEMLSGITIEEVGDPNALRLYGMAAHAIGDSALAADFLEPAEAKLRNQGRLGLLTHTLVMQVGVRLTLGSWDRAVAAAEEGRRLGQDTGQTIWDNLVGESRSAALRGELTEALRMADESERDAGGRQLNDLLACVQLTRGYAYVAARRYEEAYRELCRLFDPEDPAYHLRESYPGLMFFVDAAVQTDRRDEARRVLAGFEEVARVTPSPDLRLNVAYGRAVVADDAAAEPLYQAALAQNLIRWPWFRARFELAYGEWLRRQRRAAESRIHLRSALVNLELIGAHSWAEQARAELRAAGERMAQAAASAQDLLSPQELQVARLAAEGLSNREIGEQLYLSPRTIGSHLYRIFPKLNITSRQQLANRRDLVS</sequence>
<keyword evidence="6" id="KW-1185">Reference proteome</keyword>
<dbReference type="EMBL" id="BAAARV010000053">
    <property type="protein sequence ID" value="GAA2361433.1"/>
    <property type="molecule type" value="Genomic_DNA"/>
</dbReference>
<name>A0ABP5TTP4_9ACTN</name>